<keyword evidence="3" id="KW-1185">Reference proteome</keyword>
<evidence type="ECO:0000256" key="1">
    <source>
        <dbReference type="SAM" id="MobiDB-lite"/>
    </source>
</evidence>
<dbReference type="Proteomes" id="UP000193411">
    <property type="component" value="Unassembled WGS sequence"/>
</dbReference>
<proteinExistence type="predicted"/>
<feature type="compositionally biased region" description="Basic residues" evidence="1">
    <location>
        <begin position="40"/>
        <end position="50"/>
    </location>
</feature>
<sequence>MGSGRQQFGGLVGRDRTGPARSPMATTRLASSASDSQARHPAHISRLPRTRRTVALAGLAKRMTCETSAVETKCRDGR</sequence>
<feature type="compositionally biased region" description="Polar residues" evidence="1">
    <location>
        <begin position="24"/>
        <end position="36"/>
    </location>
</feature>
<comment type="caution">
    <text evidence="2">The sequence shown here is derived from an EMBL/GenBank/DDBJ whole genome shotgun (WGS) entry which is preliminary data.</text>
</comment>
<name>A0A1Y2HQ78_9FUNG</name>
<evidence type="ECO:0000313" key="2">
    <source>
        <dbReference type="EMBL" id="ORZ36699.1"/>
    </source>
</evidence>
<feature type="region of interest" description="Disordered" evidence="1">
    <location>
        <begin position="1"/>
        <end position="50"/>
    </location>
</feature>
<reference evidence="2 3" key="1">
    <citation type="submission" date="2016-07" db="EMBL/GenBank/DDBJ databases">
        <title>Pervasive Adenine N6-methylation of Active Genes in Fungi.</title>
        <authorList>
            <consortium name="DOE Joint Genome Institute"/>
            <person name="Mondo S.J."/>
            <person name="Dannebaum R.O."/>
            <person name="Kuo R.C."/>
            <person name="Labutti K."/>
            <person name="Haridas S."/>
            <person name="Kuo A."/>
            <person name="Salamov A."/>
            <person name="Ahrendt S.R."/>
            <person name="Lipzen A."/>
            <person name="Sullivan W."/>
            <person name="Andreopoulos W.B."/>
            <person name="Clum A."/>
            <person name="Lindquist E."/>
            <person name="Daum C."/>
            <person name="Ramamoorthy G.K."/>
            <person name="Gryganskyi A."/>
            <person name="Culley D."/>
            <person name="Magnuson J.K."/>
            <person name="James T.Y."/>
            <person name="O'Malley M.A."/>
            <person name="Stajich J.E."/>
            <person name="Spatafora J.W."/>
            <person name="Visel A."/>
            <person name="Grigoriev I.V."/>
        </authorList>
    </citation>
    <scope>NUCLEOTIDE SEQUENCE [LARGE SCALE GENOMIC DNA]</scope>
    <source>
        <strain evidence="2 3">PL171</strain>
    </source>
</reference>
<gene>
    <name evidence="2" type="ORF">BCR44DRAFT_1431621</name>
</gene>
<organism evidence="2 3">
    <name type="scientific">Catenaria anguillulae PL171</name>
    <dbReference type="NCBI Taxonomy" id="765915"/>
    <lineage>
        <taxon>Eukaryota</taxon>
        <taxon>Fungi</taxon>
        <taxon>Fungi incertae sedis</taxon>
        <taxon>Blastocladiomycota</taxon>
        <taxon>Blastocladiomycetes</taxon>
        <taxon>Blastocladiales</taxon>
        <taxon>Catenariaceae</taxon>
        <taxon>Catenaria</taxon>
    </lineage>
</organism>
<evidence type="ECO:0000313" key="3">
    <source>
        <dbReference type="Proteomes" id="UP000193411"/>
    </source>
</evidence>
<dbReference type="EMBL" id="MCFL01000015">
    <property type="protein sequence ID" value="ORZ36699.1"/>
    <property type="molecule type" value="Genomic_DNA"/>
</dbReference>
<dbReference type="AlphaFoldDB" id="A0A1Y2HQ78"/>
<accession>A0A1Y2HQ78</accession>
<protein>
    <submittedName>
        <fullName evidence="2">Uncharacterized protein</fullName>
    </submittedName>
</protein>